<reference evidence="3" key="1">
    <citation type="journal article" date="2019" name="Int. J. Syst. Evol. Microbiol.">
        <title>The Global Catalogue of Microorganisms (GCM) 10K type strain sequencing project: providing services to taxonomists for standard genome sequencing and annotation.</title>
        <authorList>
            <consortium name="The Broad Institute Genomics Platform"/>
            <consortium name="The Broad Institute Genome Sequencing Center for Infectious Disease"/>
            <person name="Wu L."/>
            <person name="Ma J."/>
        </authorList>
    </citation>
    <scope>NUCLEOTIDE SEQUENCE [LARGE SCALE GENOMIC DNA]</scope>
    <source>
        <strain evidence="3">CCUG 52468</strain>
    </source>
</reference>
<organism evidence="2 3">
    <name type="scientific">Sphingobacterium daejeonense</name>
    <dbReference type="NCBI Taxonomy" id="371142"/>
    <lineage>
        <taxon>Bacteria</taxon>
        <taxon>Pseudomonadati</taxon>
        <taxon>Bacteroidota</taxon>
        <taxon>Sphingobacteriia</taxon>
        <taxon>Sphingobacteriales</taxon>
        <taxon>Sphingobacteriaceae</taxon>
        <taxon>Sphingobacterium</taxon>
    </lineage>
</organism>
<dbReference type="EMBL" id="JBHTKY010000009">
    <property type="protein sequence ID" value="MFD1165613.1"/>
    <property type="molecule type" value="Genomic_DNA"/>
</dbReference>
<keyword evidence="1" id="KW-0812">Transmembrane</keyword>
<keyword evidence="1" id="KW-0472">Membrane</keyword>
<name>A0ABW3RLJ7_9SPHI</name>
<dbReference type="Proteomes" id="UP001597205">
    <property type="component" value="Unassembled WGS sequence"/>
</dbReference>
<keyword evidence="1" id="KW-1133">Transmembrane helix</keyword>
<accession>A0ABW3RLJ7</accession>
<feature type="transmembrane region" description="Helical" evidence="1">
    <location>
        <begin position="152"/>
        <end position="169"/>
    </location>
</feature>
<gene>
    <name evidence="2" type="ORF">ACFQ2C_08360</name>
</gene>
<feature type="transmembrane region" description="Helical" evidence="1">
    <location>
        <begin position="41"/>
        <end position="60"/>
    </location>
</feature>
<protein>
    <submittedName>
        <fullName evidence="2">Uncharacterized protein</fullName>
    </submittedName>
</protein>
<evidence type="ECO:0000313" key="3">
    <source>
        <dbReference type="Proteomes" id="UP001597205"/>
    </source>
</evidence>
<keyword evidence="3" id="KW-1185">Reference proteome</keyword>
<feature type="transmembrane region" description="Helical" evidence="1">
    <location>
        <begin position="123"/>
        <end position="140"/>
    </location>
</feature>
<dbReference type="RefSeq" id="WP_380895763.1">
    <property type="nucleotide sequence ID" value="NZ_JBHTKY010000009.1"/>
</dbReference>
<evidence type="ECO:0000256" key="1">
    <source>
        <dbReference type="SAM" id="Phobius"/>
    </source>
</evidence>
<sequence length="195" mass="22701">MESNELDLSRIWKKQPTRSSDYDDLINRIHSYKKASNKKKVISNISLTLTALVIISIWVLYKADTVFPKIGMSLIIAAISISLFKFNQFYKSFNELDKSIDSKGYLDALIAIQKRQKDIQGNFINIYFILLSLGLLFYMYEFSLKMDTKTAVIAYVLTFGWVAFVWLYLKPKVAKKQNEKLEIFKDSIEKIHKNT</sequence>
<evidence type="ECO:0000313" key="2">
    <source>
        <dbReference type="EMBL" id="MFD1165613.1"/>
    </source>
</evidence>
<comment type="caution">
    <text evidence="2">The sequence shown here is derived from an EMBL/GenBank/DDBJ whole genome shotgun (WGS) entry which is preliminary data.</text>
</comment>
<proteinExistence type="predicted"/>
<feature type="transmembrane region" description="Helical" evidence="1">
    <location>
        <begin position="66"/>
        <end position="84"/>
    </location>
</feature>